<accession>A0ABD3LXV7</accession>
<dbReference type="SUPFAM" id="SSF46785">
    <property type="entry name" value="Winged helix' DNA-binding domain"/>
    <property type="match status" value="1"/>
</dbReference>
<dbReference type="GO" id="GO:0005634">
    <property type="term" value="C:nucleus"/>
    <property type="evidence" value="ECO:0007669"/>
    <property type="project" value="UniProtKB-SubCell"/>
</dbReference>
<comment type="caution">
    <text evidence="6">The sequence shown here is derived from an EMBL/GenBank/DDBJ whole genome shotgun (WGS) entry which is preliminary data.</text>
</comment>
<keyword evidence="3" id="KW-0539">Nucleus</keyword>
<keyword evidence="7" id="KW-1185">Reference proteome</keyword>
<comment type="subcellular location">
    <subcellularLocation>
        <location evidence="1">Nucleus</location>
    </subcellularLocation>
</comment>
<dbReference type="EMBL" id="JALLBG020000303">
    <property type="protein sequence ID" value="KAL3756573.1"/>
    <property type="molecule type" value="Genomic_DNA"/>
</dbReference>
<evidence type="ECO:0000256" key="3">
    <source>
        <dbReference type="ARBA" id="ARBA00023242"/>
    </source>
</evidence>
<dbReference type="PANTHER" id="PTHR10015:SF206">
    <property type="entry name" value="HSF-TYPE DNA-BINDING DOMAIN-CONTAINING PROTEIN"/>
    <property type="match status" value="1"/>
</dbReference>
<evidence type="ECO:0000256" key="4">
    <source>
        <dbReference type="RuleBase" id="RU004020"/>
    </source>
</evidence>
<dbReference type="InterPro" id="IPR036388">
    <property type="entry name" value="WH-like_DNA-bd_sf"/>
</dbReference>
<reference evidence="6 7" key="1">
    <citation type="submission" date="2024-10" db="EMBL/GenBank/DDBJ databases">
        <title>Updated reference genomes for cyclostephanoid diatoms.</title>
        <authorList>
            <person name="Roberts W.R."/>
            <person name="Alverson A.J."/>
        </authorList>
    </citation>
    <scope>NUCLEOTIDE SEQUENCE [LARGE SCALE GENOMIC DNA]</scope>
    <source>
        <strain evidence="6 7">AJA232-27</strain>
    </source>
</reference>
<sequence>MSAPDIASQMSDRVGVVATSSTNTNSTGLVSTKPKPCGVDRGPRGGIYDPFPLKFHRVLDEIAHEGLDSVVSWVSHGRAFKIHNPSLFVSDVMPRFFSQSKYTSFQRQLNLYGFSRCCRGPDAGAYYHPYFLRGKRMLTRHILRTKIKGCGNKSTTMKRQDSEPDFYAMAPLDDANENNGGYSTYNPLPIEHTPVSASSILIYELAMVCTTLCNLRKDTNV</sequence>
<dbReference type="AlphaFoldDB" id="A0ABD3LXV7"/>
<evidence type="ECO:0000313" key="7">
    <source>
        <dbReference type="Proteomes" id="UP001530293"/>
    </source>
</evidence>
<evidence type="ECO:0000256" key="1">
    <source>
        <dbReference type="ARBA" id="ARBA00004123"/>
    </source>
</evidence>
<dbReference type="FunFam" id="1.10.10.10:FF:000479">
    <property type="entry name" value="Predicted protein"/>
    <property type="match status" value="1"/>
</dbReference>
<comment type="similarity">
    <text evidence="4">Belongs to the HSF family.</text>
</comment>
<protein>
    <recommendedName>
        <fullName evidence="5">HSF-type DNA-binding domain-containing protein</fullName>
    </recommendedName>
</protein>
<dbReference type="GO" id="GO:0003677">
    <property type="term" value="F:DNA binding"/>
    <property type="evidence" value="ECO:0007669"/>
    <property type="project" value="UniProtKB-KW"/>
</dbReference>
<evidence type="ECO:0000313" key="6">
    <source>
        <dbReference type="EMBL" id="KAL3756573.1"/>
    </source>
</evidence>
<name>A0ABD3LXV7_9STRA</name>
<dbReference type="Gene3D" id="1.10.10.10">
    <property type="entry name" value="Winged helix-like DNA-binding domain superfamily/Winged helix DNA-binding domain"/>
    <property type="match status" value="1"/>
</dbReference>
<keyword evidence="2" id="KW-0238">DNA-binding</keyword>
<dbReference type="InterPro" id="IPR036390">
    <property type="entry name" value="WH_DNA-bd_sf"/>
</dbReference>
<feature type="domain" description="HSF-type DNA-binding" evidence="5">
    <location>
        <begin position="47"/>
        <end position="145"/>
    </location>
</feature>
<evidence type="ECO:0000259" key="5">
    <source>
        <dbReference type="SMART" id="SM00415"/>
    </source>
</evidence>
<dbReference type="Proteomes" id="UP001530293">
    <property type="component" value="Unassembled WGS sequence"/>
</dbReference>
<organism evidence="6 7">
    <name type="scientific">Discostella pseudostelligera</name>
    <dbReference type="NCBI Taxonomy" id="259834"/>
    <lineage>
        <taxon>Eukaryota</taxon>
        <taxon>Sar</taxon>
        <taxon>Stramenopiles</taxon>
        <taxon>Ochrophyta</taxon>
        <taxon>Bacillariophyta</taxon>
        <taxon>Coscinodiscophyceae</taxon>
        <taxon>Thalassiosirophycidae</taxon>
        <taxon>Stephanodiscales</taxon>
        <taxon>Stephanodiscaceae</taxon>
        <taxon>Discostella</taxon>
    </lineage>
</organism>
<dbReference type="InterPro" id="IPR000232">
    <property type="entry name" value="HSF_DNA-bd"/>
</dbReference>
<dbReference type="SMART" id="SM00415">
    <property type="entry name" value="HSF"/>
    <property type="match status" value="1"/>
</dbReference>
<proteinExistence type="inferred from homology"/>
<dbReference type="PANTHER" id="PTHR10015">
    <property type="entry name" value="HEAT SHOCK TRANSCRIPTION FACTOR"/>
    <property type="match status" value="1"/>
</dbReference>
<evidence type="ECO:0000256" key="2">
    <source>
        <dbReference type="ARBA" id="ARBA00023125"/>
    </source>
</evidence>
<gene>
    <name evidence="6" type="ORF">ACHAWU_009967</name>
</gene>
<dbReference type="Pfam" id="PF00447">
    <property type="entry name" value="HSF_DNA-bind"/>
    <property type="match status" value="1"/>
</dbReference>